<keyword evidence="2" id="KW-0472">Membrane</keyword>
<evidence type="ECO:0000313" key="4">
    <source>
        <dbReference type="Ensembl" id="ENSCVAP00000001229.1"/>
    </source>
</evidence>
<keyword evidence="5" id="KW-1185">Reference proteome</keyword>
<dbReference type="Pfam" id="PF23344">
    <property type="entry name" value="ZP-N"/>
    <property type="match status" value="1"/>
</dbReference>
<evidence type="ECO:0000313" key="5">
    <source>
        <dbReference type="Proteomes" id="UP000265020"/>
    </source>
</evidence>
<name>A0A3Q2C931_CYPVA</name>
<feature type="transmembrane region" description="Helical" evidence="2">
    <location>
        <begin position="9"/>
        <end position="28"/>
    </location>
</feature>
<dbReference type="PANTHER" id="PTHR47130:SF3">
    <property type="entry name" value="ZONA PELLUCIDA PROTEIN"/>
    <property type="match status" value="1"/>
</dbReference>
<dbReference type="InterPro" id="IPR055356">
    <property type="entry name" value="ZP-N"/>
</dbReference>
<evidence type="ECO:0000256" key="1">
    <source>
        <dbReference type="ARBA" id="ARBA00023157"/>
    </source>
</evidence>
<keyword evidence="2" id="KW-0812">Transmembrane</keyword>
<dbReference type="Pfam" id="PF00100">
    <property type="entry name" value="Zona_pellucida"/>
    <property type="match status" value="1"/>
</dbReference>
<dbReference type="InterPro" id="IPR058876">
    <property type="entry name" value="Ig-like_ZP"/>
</dbReference>
<keyword evidence="2" id="KW-1133">Transmembrane helix</keyword>
<proteinExistence type="predicted"/>
<dbReference type="AlphaFoldDB" id="A0A3Q2C931"/>
<dbReference type="PROSITE" id="PS51034">
    <property type="entry name" value="ZP_2"/>
    <property type="match status" value="1"/>
</dbReference>
<dbReference type="GeneTree" id="ENSGT00940000163503"/>
<reference evidence="4" key="1">
    <citation type="submission" date="2025-08" db="UniProtKB">
        <authorList>
            <consortium name="Ensembl"/>
        </authorList>
    </citation>
    <scope>IDENTIFICATION</scope>
</reference>
<dbReference type="Pfam" id="PF26562">
    <property type="entry name" value="Ig-like"/>
    <property type="match status" value="1"/>
</dbReference>
<dbReference type="Ensembl" id="ENSCVAT00000013742.1">
    <property type="protein sequence ID" value="ENSCVAP00000001229.1"/>
    <property type="gene ID" value="ENSCVAG00000002297.1"/>
</dbReference>
<dbReference type="SMART" id="SM00241">
    <property type="entry name" value="ZP"/>
    <property type="match status" value="1"/>
</dbReference>
<dbReference type="PANTHER" id="PTHR47130">
    <property type="entry name" value="SI:DKEY-19B23.11-RELATED"/>
    <property type="match status" value="1"/>
</dbReference>
<evidence type="ECO:0000259" key="3">
    <source>
        <dbReference type="PROSITE" id="PS51034"/>
    </source>
</evidence>
<protein>
    <submittedName>
        <fullName evidence="4">Zona pellucida protein AX 2</fullName>
    </submittedName>
</protein>
<evidence type="ECO:0000256" key="2">
    <source>
        <dbReference type="SAM" id="Phobius"/>
    </source>
</evidence>
<organism evidence="4 5">
    <name type="scientific">Cyprinodon variegatus</name>
    <name type="common">Sheepshead minnow</name>
    <dbReference type="NCBI Taxonomy" id="28743"/>
    <lineage>
        <taxon>Eukaryota</taxon>
        <taxon>Metazoa</taxon>
        <taxon>Chordata</taxon>
        <taxon>Craniata</taxon>
        <taxon>Vertebrata</taxon>
        <taxon>Euteleostomi</taxon>
        <taxon>Actinopterygii</taxon>
        <taxon>Neopterygii</taxon>
        <taxon>Teleostei</taxon>
        <taxon>Neoteleostei</taxon>
        <taxon>Acanthomorphata</taxon>
        <taxon>Ovalentaria</taxon>
        <taxon>Atherinomorphae</taxon>
        <taxon>Cyprinodontiformes</taxon>
        <taxon>Cyprinodontidae</taxon>
        <taxon>Cyprinodon</taxon>
    </lineage>
</organism>
<dbReference type="InterPro" id="IPR055355">
    <property type="entry name" value="ZP-C"/>
</dbReference>
<sequence length="848" mass="95057">DEEMWNRTIFAVGLLAICMSCFPIWQIYSFCTLLDNTAVLLTPSIATQCGFSMKLKFSIFIQTLQLHLHGNQFVKGELHQVVETCQYNAWASREVICDYNYMEVSVKRAAPDDFPLPQNPVSSSKLSNTRRAAEVIVLSATTVVFFTPEGEKPMSVADAQRRGYGIRNTPTRLVLRSPMMAPETYMQQVSGVPMRVFKTSTIFEKKWLATQVDAAAACPIQEGKDTLGPTCFLLEVHFGINGQRLNPLELQARGYSVALNDFYVITELPIGGVGGYYKVTKFESSPCVVGQATISPMLELLWTEDATNEQTRYKVLFHIATHLVPQPLELIDKTVPGEMTFKMVLGHFAVDVALINITFPAEVLSMADCSVRGFNILEHMSPNSSMKVFTLEVPFSDPAVLKQAGDGVTIFSLHLTFGLMLMDELEFFSYNAHLEAVVQNIVPPSVSGGCDKENFYVLVKYGSRGYNFQTLVGKRLMTPSLAQHYDYMENGTHFSFVVPFSSPDVAVEAIQSSFIKGRLDVILNNPETNSEIQEFSVACNFLSTLTECFPNGTMTALALKLESVPSLNPSKLTLEDPSCGPVFSNDRYAFFVFTVNSCGTKRKFMSNAMLYENEISLPDEDLAKKDPNSKEPEYDLKVSCVYDIDTNQAVFYLYPLDESYSKFQSTEDYPIAKYLQQPLYFEVELLKSTNPLVSLELENCWATKGERTSQPRWNLIINGCPNPVDPYQVVFHPVWADARVRYPSHFKRFEVKMFAFLLDLNLVLQIFVHCDVVICDAKNPLGGVCGKQCSKTKEMIRGEFEIEVQLGGGRGMLYYCALSSLDCINLNLLLFCWQVKNVATAYGNNGLL</sequence>
<feature type="domain" description="ZP" evidence="3">
    <location>
        <begin position="547"/>
        <end position="792"/>
    </location>
</feature>
<keyword evidence="1" id="KW-1015">Disulfide bond</keyword>
<accession>A0A3Q2C931</accession>
<reference evidence="4" key="2">
    <citation type="submission" date="2025-09" db="UniProtKB">
        <authorList>
            <consortium name="Ensembl"/>
        </authorList>
    </citation>
    <scope>IDENTIFICATION</scope>
</reference>
<dbReference type="Proteomes" id="UP000265020">
    <property type="component" value="Unassembled WGS sequence"/>
</dbReference>
<dbReference type="Gene3D" id="2.60.40.4100">
    <property type="entry name" value="Zona pellucida, ZP-C domain"/>
    <property type="match status" value="1"/>
</dbReference>
<dbReference type="InterPro" id="IPR042235">
    <property type="entry name" value="ZP-C_dom"/>
</dbReference>
<dbReference type="InterPro" id="IPR001507">
    <property type="entry name" value="ZP_dom"/>
</dbReference>